<feature type="compositionally biased region" description="Low complexity" evidence="1">
    <location>
        <begin position="179"/>
        <end position="190"/>
    </location>
</feature>
<keyword evidence="2" id="KW-0732">Signal</keyword>
<reference evidence="3 4" key="1">
    <citation type="submission" date="2015-05" db="EMBL/GenBank/DDBJ databases">
        <title>Draft genome sequence of Microvirga vignae strain BR3299, a novel nitrogen fixing bacteria isolated from Brazil semi-aired region.</title>
        <authorList>
            <person name="Zilli J.E."/>
            <person name="Passos S.R."/>
            <person name="Leite J."/>
            <person name="Baldani J.I."/>
            <person name="Xavier G.R."/>
            <person name="Rumjaneck N.G."/>
            <person name="Simoes-Araujo J.L."/>
        </authorList>
    </citation>
    <scope>NUCLEOTIDE SEQUENCE [LARGE SCALE GENOMIC DNA]</scope>
    <source>
        <strain evidence="3 4">BR3299</strain>
    </source>
</reference>
<evidence type="ECO:0000313" key="3">
    <source>
        <dbReference type="EMBL" id="KLK93064.1"/>
    </source>
</evidence>
<dbReference type="STRING" id="1225564.AA309_10850"/>
<dbReference type="InterPro" id="IPR019225">
    <property type="entry name" value="DUF2155"/>
</dbReference>
<dbReference type="Pfam" id="PF09923">
    <property type="entry name" value="DUF2155"/>
    <property type="match status" value="1"/>
</dbReference>
<accession>A0A0H1RDA7</accession>
<comment type="caution">
    <text evidence="3">The sequence shown here is derived from an EMBL/GenBank/DDBJ whole genome shotgun (WGS) entry which is preliminary data.</text>
</comment>
<organism evidence="3 4">
    <name type="scientific">Microvirga vignae</name>
    <dbReference type="NCBI Taxonomy" id="1225564"/>
    <lineage>
        <taxon>Bacteria</taxon>
        <taxon>Pseudomonadati</taxon>
        <taxon>Pseudomonadota</taxon>
        <taxon>Alphaproteobacteria</taxon>
        <taxon>Hyphomicrobiales</taxon>
        <taxon>Methylobacteriaceae</taxon>
        <taxon>Microvirga</taxon>
    </lineage>
</organism>
<dbReference type="EMBL" id="LCYG01000023">
    <property type="protein sequence ID" value="KLK93064.1"/>
    <property type="molecule type" value="Genomic_DNA"/>
</dbReference>
<feature type="signal peptide" evidence="2">
    <location>
        <begin position="1"/>
        <end position="24"/>
    </location>
</feature>
<dbReference type="AlphaFoldDB" id="A0A0H1RDA7"/>
<feature type="chain" id="PRO_5002592970" description="DUF2155 domain-containing protein" evidence="2">
    <location>
        <begin position="25"/>
        <end position="206"/>
    </location>
</feature>
<keyword evidence="4" id="KW-1185">Reference proteome</keyword>
<gene>
    <name evidence="3" type="ORF">AA309_10850</name>
</gene>
<name>A0A0H1RDA7_9HYPH</name>
<proteinExistence type="predicted"/>
<dbReference type="RefSeq" id="WP_047189038.1">
    <property type="nucleotide sequence ID" value="NZ_LCYG01000023.1"/>
</dbReference>
<protein>
    <recommendedName>
        <fullName evidence="5">DUF2155 domain-containing protein</fullName>
    </recommendedName>
</protein>
<evidence type="ECO:0000256" key="1">
    <source>
        <dbReference type="SAM" id="MobiDB-lite"/>
    </source>
</evidence>
<evidence type="ECO:0000256" key="2">
    <source>
        <dbReference type="SAM" id="SignalP"/>
    </source>
</evidence>
<dbReference type="Proteomes" id="UP000035489">
    <property type="component" value="Unassembled WGS sequence"/>
</dbReference>
<feature type="region of interest" description="Disordered" evidence="1">
    <location>
        <begin position="142"/>
        <end position="206"/>
    </location>
</feature>
<evidence type="ECO:0008006" key="5">
    <source>
        <dbReference type="Google" id="ProtNLM"/>
    </source>
</evidence>
<dbReference type="PATRIC" id="fig|1225564.3.peg.2836"/>
<sequence>MKFEWTRAALVLASLIGTAGAAQADRIKNPTAVFSGLDKITGRIVSFEVKVDETVQFGALQMTPRVCFTKPQTETPNTTSFVEVEETGTDGNVRKVFSGWMFASSPGLHGIEHPVYDLWLVDCKGGTEVIAEPKEVVEELPPIEPTTQRTPAEEAPRPGGIMAPAEGARPLPPAPPLNTAPLQPRQPAQRPTRDFNRNAPLINTDR</sequence>
<dbReference type="OrthoDB" id="9810376at2"/>
<evidence type="ECO:0000313" key="4">
    <source>
        <dbReference type="Proteomes" id="UP000035489"/>
    </source>
</evidence>